<proteinExistence type="predicted"/>
<organism evidence="2 3">
    <name type="scientific">Quillaja saponaria</name>
    <name type="common">Soap bark tree</name>
    <dbReference type="NCBI Taxonomy" id="32244"/>
    <lineage>
        <taxon>Eukaryota</taxon>
        <taxon>Viridiplantae</taxon>
        <taxon>Streptophyta</taxon>
        <taxon>Embryophyta</taxon>
        <taxon>Tracheophyta</taxon>
        <taxon>Spermatophyta</taxon>
        <taxon>Magnoliopsida</taxon>
        <taxon>eudicotyledons</taxon>
        <taxon>Gunneridae</taxon>
        <taxon>Pentapetalae</taxon>
        <taxon>rosids</taxon>
        <taxon>fabids</taxon>
        <taxon>Fabales</taxon>
        <taxon>Quillajaceae</taxon>
        <taxon>Quillaja</taxon>
    </lineage>
</organism>
<sequence length="99" mass="11029">MGEEERELDFPIPLDPTQTSGSGQTLCKINRSQKVYYPRGNGKSKQLNPVSGSAAMGPLNPSATSCGGSRGRCTRRENILLCYLRLFGEYQWNNMQNTR</sequence>
<evidence type="ECO:0000256" key="1">
    <source>
        <dbReference type="SAM" id="MobiDB-lite"/>
    </source>
</evidence>
<feature type="region of interest" description="Disordered" evidence="1">
    <location>
        <begin position="1"/>
        <end position="24"/>
    </location>
</feature>
<dbReference type="EMBL" id="JARAOO010000011">
    <property type="protein sequence ID" value="KAJ7950890.1"/>
    <property type="molecule type" value="Genomic_DNA"/>
</dbReference>
<reference evidence="2" key="1">
    <citation type="journal article" date="2023" name="Science">
        <title>Elucidation of the pathway for biosynthesis of saponin adjuvants from the soapbark tree.</title>
        <authorList>
            <person name="Reed J."/>
            <person name="Orme A."/>
            <person name="El-Demerdash A."/>
            <person name="Owen C."/>
            <person name="Martin L.B.B."/>
            <person name="Misra R.C."/>
            <person name="Kikuchi S."/>
            <person name="Rejzek M."/>
            <person name="Martin A.C."/>
            <person name="Harkess A."/>
            <person name="Leebens-Mack J."/>
            <person name="Louveau T."/>
            <person name="Stephenson M.J."/>
            <person name="Osbourn A."/>
        </authorList>
    </citation>
    <scope>NUCLEOTIDE SEQUENCE</scope>
    <source>
        <strain evidence="2">S10</strain>
    </source>
</reference>
<protein>
    <submittedName>
        <fullName evidence="2">Uncharacterized protein</fullName>
    </submittedName>
</protein>
<evidence type="ECO:0000313" key="3">
    <source>
        <dbReference type="Proteomes" id="UP001163823"/>
    </source>
</evidence>
<dbReference type="KEGG" id="qsa:O6P43_027019"/>
<accession>A0AAD7L578</accession>
<dbReference type="Proteomes" id="UP001163823">
    <property type="component" value="Chromosome 11"/>
</dbReference>
<feature type="region of interest" description="Disordered" evidence="1">
    <location>
        <begin position="38"/>
        <end position="71"/>
    </location>
</feature>
<gene>
    <name evidence="2" type="ORF">O6P43_027019</name>
</gene>
<dbReference type="AlphaFoldDB" id="A0AAD7L578"/>
<keyword evidence="3" id="KW-1185">Reference proteome</keyword>
<evidence type="ECO:0000313" key="2">
    <source>
        <dbReference type="EMBL" id="KAJ7950890.1"/>
    </source>
</evidence>
<name>A0AAD7L578_QUISA</name>
<comment type="caution">
    <text evidence="2">The sequence shown here is derived from an EMBL/GenBank/DDBJ whole genome shotgun (WGS) entry which is preliminary data.</text>
</comment>